<dbReference type="InterPro" id="IPR052350">
    <property type="entry name" value="Metallo-dep_Lactonases"/>
</dbReference>
<comment type="caution">
    <text evidence="3">The sequence shown here is derived from an EMBL/GenBank/DDBJ whole genome shotgun (WGS) entry which is preliminary data.</text>
</comment>
<evidence type="ECO:0000313" key="4">
    <source>
        <dbReference type="Proteomes" id="UP000635606"/>
    </source>
</evidence>
<dbReference type="PANTHER" id="PTHR43569:SF2">
    <property type="entry name" value="AMIDOHYDROLASE-RELATED DOMAIN-CONTAINING PROTEIN"/>
    <property type="match status" value="1"/>
</dbReference>
<dbReference type="InterPro" id="IPR006680">
    <property type="entry name" value="Amidohydro-rel"/>
</dbReference>
<organism evidence="3 4">
    <name type="scientific">Virgisporangium ochraceum</name>
    <dbReference type="NCBI Taxonomy" id="65505"/>
    <lineage>
        <taxon>Bacteria</taxon>
        <taxon>Bacillati</taxon>
        <taxon>Actinomycetota</taxon>
        <taxon>Actinomycetes</taxon>
        <taxon>Micromonosporales</taxon>
        <taxon>Micromonosporaceae</taxon>
        <taxon>Virgisporangium</taxon>
    </lineage>
</organism>
<feature type="domain" description="Amidohydrolase-related" evidence="2">
    <location>
        <begin position="7"/>
        <end position="284"/>
    </location>
</feature>
<dbReference type="PANTHER" id="PTHR43569">
    <property type="entry name" value="AMIDOHYDROLASE"/>
    <property type="match status" value="1"/>
</dbReference>
<sequence>MGGGVIVDAHHHLWRPERGYTWLDAPGLEAIRRPFTPADLVAETAAAGVTATVLVEGGRCHPDEAAEFLGHAADTPAIAGVVAWADPADPDLAATLAGYRSLRGGDRLVGVRSQVQGDPDPDHLDRPDVRRGLATIAAAGLVFDLVIRADQLPSAARAARALPELSLVLDHCGKPRIDAGEAGLRSWRGPFADLAAQANVTCKLSGLVTEAGPGWTAADLRPFVAVAVAEFGASRLMFGSDWPVCLLAADYRGVLRALDEALPPLPGPDRHEILAGTATRVYRLADRIGPEGAAA</sequence>
<dbReference type="InterPro" id="IPR032466">
    <property type="entry name" value="Metal_Hydrolase"/>
</dbReference>
<dbReference type="Pfam" id="PF04909">
    <property type="entry name" value="Amidohydro_2"/>
    <property type="match status" value="1"/>
</dbReference>
<gene>
    <name evidence="3" type="ORF">Voc01_081210</name>
</gene>
<accession>A0A8J3ZZN0</accession>
<dbReference type="Proteomes" id="UP000635606">
    <property type="component" value="Unassembled WGS sequence"/>
</dbReference>
<dbReference type="Gene3D" id="3.20.20.140">
    <property type="entry name" value="Metal-dependent hydrolases"/>
    <property type="match status" value="1"/>
</dbReference>
<dbReference type="SUPFAM" id="SSF51556">
    <property type="entry name" value="Metallo-dependent hydrolases"/>
    <property type="match status" value="1"/>
</dbReference>
<proteinExistence type="inferred from homology"/>
<dbReference type="AlphaFoldDB" id="A0A8J3ZZN0"/>
<dbReference type="GO" id="GO:0016787">
    <property type="term" value="F:hydrolase activity"/>
    <property type="evidence" value="ECO:0007669"/>
    <property type="project" value="InterPro"/>
</dbReference>
<evidence type="ECO:0000259" key="2">
    <source>
        <dbReference type="Pfam" id="PF04909"/>
    </source>
</evidence>
<keyword evidence="4" id="KW-1185">Reference proteome</keyword>
<evidence type="ECO:0000256" key="1">
    <source>
        <dbReference type="ARBA" id="ARBA00038310"/>
    </source>
</evidence>
<dbReference type="EMBL" id="BOPH01000112">
    <property type="protein sequence ID" value="GIJ73204.1"/>
    <property type="molecule type" value="Genomic_DNA"/>
</dbReference>
<comment type="similarity">
    <text evidence="1">Belongs to the metallo-dependent hydrolases superfamily.</text>
</comment>
<evidence type="ECO:0000313" key="3">
    <source>
        <dbReference type="EMBL" id="GIJ73204.1"/>
    </source>
</evidence>
<protein>
    <submittedName>
        <fullName evidence="3">Amidohydrolase</fullName>
    </submittedName>
</protein>
<reference evidence="3" key="1">
    <citation type="submission" date="2021-01" db="EMBL/GenBank/DDBJ databases">
        <title>Whole genome shotgun sequence of Virgisporangium ochraceum NBRC 16418.</title>
        <authorList>
            <person name="Komaki H."/>
            <person name="Tamura T."/>
        </authorList>
    </citation>
    <scope>NUCLEOTIDE SEQUENCE</scope>
    <source>
        <strain evidence="3">NBRC 16418</strain>
    </source>
</reference>
<name>A0A8J3ZZN0_9ACTN</name>